<dbReference type="AlphaFoldDB" id="A0A5M8FAJ7"/>
<name>A0A5M8FAJ7_9GAMM</name>
<proteinExistence type="predicted"/>
<evidence type="ECO:0000313" key="2">
    <source>
        <dbReference type="EMBL" id="KAA6181853.1"/>
    </source>
</evidence>
<dbReference type="Pfam" id="PF10082">
    <property type="entry name" value="BBP2_2"/>
    <property type="match status" value="1"/>
</dbReference>
<keyword evidence="1" id="KW-0732">Signal</keyword>
<dbReference type="OrthoDB" id="9153755at2"/>
<organism evidence="2 3">
    <name type="scientific">Thiohalocapsa marina</name>
    <dbReference type="NCBI Taxonomy" id="424902"/>
    <lineage>
        <taxon>Bacteria</taxon>
        <taxon>Pseudomonadati</taxon>
        <taxon>Pseudomonadota</taxon>
        <taxon>Gammaproteobacteria</taxon>
        <taxon>Chromatiales</taxon>
        <taxon>Chromatiaceae</taxon>
        <taxon>Thiohalocapsa</taxon>
    </lineage>
</organism>
<comment type="caution">
    <text evidence="2">The sequence shown here is derived from an EMBL/GenBank/DDBJ whole genome shotgun (WGS) entry which is preliminary data.</text>
</comment>
<reference evidence="2 3" key="1">
    <citation type="submission" date="2019-09" db="EMBL/GenBank/DDBJ databases">
        <title>Whole-genome sequence of the purple sulfur bacterium Thiohalocapsa marina DSM 19078.</title>
        <authorList>
            <person name="Kyndt J.A."/>
            <person name="Meyer T.E."/>
        </authorList>
    </citation>
    <scope>NUCLEOTIDE SEQUENCE [LARGE SCALE GENOMIC DNA]</scope>
    <source>
        <strain evidence="2 3">DSM 19078</strain>
    </source>
</reference>
<gene>
    <name evidence="2" type="ORF">F2Q65_18725</name>
</gene>
<evidence type="ECO:0000256" key="1">
    <source>
        <dbReference type="SAM" id="SignalP"/>
    </source>
</evidence>
<dbReference type="EMBL" id="VWXX01000059">
    <property type="protein sequence ID" value="KAA6181853.1"/>
    <property type="molecule type" value="Genomic_DNA"/>
</dbReference>
<accession>A0A5M8FAJ7</accession>
<protein>
    <submittedName>
        <fullName evidence="2">Outer membrane beta-barrel protein</fullName>
    </submittedName>
</protein>
<dbReference type="RefSeq" id="WP_150094918.1">
    <property type="nucleotide sequence ID" value="NZ_JBFUOH010000071.1"/>
</dbReference>
<feature type="chain" id="PRO_5024358774" evidence="1">
    <location>
        <begin position="31"/>
        <end position="403"/>
    </location>
</feature>
<sequence length="403" mass="45949">MIPFRNNRLRYAIALAGAGAIALAHGSALALTPAPVKVGEMDFIPTLMIKLGYDDNIEQAPSRDAESSFTTRIEPTLRLRAQERNNRYELSYRGAYELFETNQQDDRFNHYLLASSALTFSARSLLRLSAGFDYIQDVQNLTNRRFDEDGNKYQILRFGGLYSYGAESARAQVDLGADYERKRYENNRTSGSQTRAQEYDSPKVHGTLYYRVAPKTRALVGIRYADFDYDWSGSDLNSYNLTYFGGLTWLATGKTTGTVKVGYEDKHFDDRKDTSTTWWDALVTWRPVSHARIALATSSYIDEGSSTEDAVETRRYRLGWDHAWLDRLSSNVFVSREDKQYEGGTYGELNREDTLDTLGLGVTYKMRRWLDLGAEVQLKSNDSNLDDASYDRNTYFITANFSL</sequence>
<dbReference type="Proteomes" id="UP000322981">
    <property type="component" value="Unassembled WGS sequence"/>
</dbReference>
<keyword evidence="3" id="KW-1185">Reference proteome</keyword>
<dbReference type="InterPro" id="IPR018759">
    <property type="entry name" value="BBP2_2"/>
</dbReference>
<evidence type="ECO:0000313" key="3">
    <source>
        <dbReference type="Proteomes" id="UP000322981"/>
    </source>
</evidence>
<feature type="signal peptide" evidence="1">
    <location>
        <begin position="1"/>
        <end position="30"/>
    </location>
</feature>